<keyword evidence="3" id="KW-1185">Reference proteome</keyword>
<dbReference type="InterPro" id="IPR043128">
    <property type="entry name" value="Rev_trsase/Diguanyl_cyclase"/>
</dbReference>
<evidence type="ECO:0000259" key="1">
    <source>
        <dbReference type="Pfam" id="PF00078"/>
    </source>
</evidence>
<accession>A0A2P4YDM3</accession>
<dbReference type="AlphaFoldDB" id="A0A2P4YDM3"/>
<reference evidence="2 3" key="1">
    <citation type="journal article" date="2017" name="Genome Biol. Evol.">
        <title>Phytophthora megakarya and P. palmivora, closely related causal agents of cacao black pod rot, underwent increases in genome sizes and gene numbers by different mechanisms.</title>
        <authorList>
            <person name="Ali S.S."/>
            <person name="Shao J."/>
            <person name="Lary D.J."/>
            <person name="Kronmiller B."/>
            <person name="Shen D."/>
            <person name="Strem M.D."/>
            <person name="Amoako-Attah I."/>
            <person name="Akrofi A.Y."/>
            <person name="Begoude B.A."/>
            <person name="Ten Hoopen G.M."/>
            <person name="Coulibaly K."/>
            <person name="Kebe B.I."/>
            <person name="Melnick R.L."/>
            <person name="Guiltinan M.J."/>
            <person name="Tyler B.M."/>
            <person name="Meinhardt L.W."/>
            <person name="Bailey B.A."/>
        </authorList>
    </citation>
    <scope>NUCLEOTIDE SEQUENCE [LARGE SCALE GENOMIC DNA]</scope>
    <source>
        <strain evidence="3">sbr112.9</strain>
    </source>
</reference>
<dbReference type="CDD" id="cd01647">
    <property type="entry name" value="RT_LTR"/>
    <property type="match status" value="1"/>
</dbReference>
<evidence type="ECO:0000313" key="2">
    <source>
        <dbReference type="EMBL" id="POM75925.1"/>
    </source>
</evidence>
<feature type="domain" description="Reverse transcriptase" evidence="1">
    <location>
        <begin position="34"/>
        <end position="184"/>
    </location>
</feature>
<dbReference type="PANTHER" id="PTHR33064:SF37">
    <property type="entry name" value="RIBONUCLEASE H"/>
    <property type="match status" value="1"/>
</dbReference>
<evidence type="ECO:0000313" key="3">
    <source>
        <dbReference type="Proteomes" id="UP000237271"/>
    </source>
</evidence>
<dbReference type="SUPFAM" id="SSF56672">
    <property type="entry name" value="DNA/RNA polymerases"/>
    <property type="match status" value="1"/>
</dbReference>
<organism evidence="2 3">
    <name type="scientific">Phytophthora palmivora</name>
    <dbReference type="NCBI Taxonomy" id="4796"/>
    <lineage>
        <taxon>Eukaryota</taxon>
        <taxon>Sar</taxon>
        <taxon>Stramenopiles</taxon>
        <taxon>Oomycota</taxon>
        <taxon>Peronosporomycetes</taxon>
        <taxon>Peronosporales</taxon>
        <taxon>Peronosporaceae</taxon>
        <taxon>Phytophthora</taxon>
    </lineage>
</organism>
<dbReference type="Pfam" id="PF00078">
    <property type="entry name" value="RVT_1"/>
    <property type="match status" value="1"/>
</dbReference>
<dbReference type="OrthoDB" id="166462at2759"/>
<dbReference type="InterPro" id="IPR043502">
    <property type="entry name" value="DNA/RNA_pol_sf"/>
</dbReference>
<dbReference type="Proteomes" id="UP000237271">
    <property type="component" value="Unassembled WGS sequence"/>
</dbReference>
<gene>
    <name evidence="2" type="ORF">PHPALM_6903</name>
</gene>
<protein>
    <submittedName>
        <fullName evidence="2">GapPol Polyproteinlike</fullName>
    </submittedName>
</protein>
<sequence length="264" mass="30657">MEYLERHIDKLLENGLAYVNPRSRWASPPRIVSKSEPGTYRMTVDTRRMYERMDPIQWPVPILESALSLERYFTLDWFRGYWQLPLHPESQEMFSIMTHRGIITPTRVLMGTQMLWLTHVVEEVFQPLLYHGILAWLDDILGYASDPVDLPKVLERVLMTCKSFRLKLHPGKCHVFLRKARWCGKVVSADGIKHCPFRVQGLVSMRDPVNAGQLQQFLCATYGMRQNIACYSKLVDPLLRVVDEAAKRAGGRKEKQLCKVQLEV</sequence>
<dbReference type="EMBL" id="NCKW01003602">
    <property type="protein sequence ID" value="POM75925.1"/>
    <property type="molecule type" value="Genomic_DNA"/>
</dbReference>
<dbReference type="PANTHER" id="PTHR33064">
    <property type="entry name" value="POL PROTEIN"/>
    <property type="match status" value="1"/>
</dbReference>
<dbReference type="InterPro" id="IPR000477">
    <property type="entry name" value="RT_dom"/>
</dbReference>
<comment type="caution">
    <text evidence="2">The sequence shown here is derived from an EMBL/GenBank/DDBJ whole genome shotgun (WGS) entry which is preliminary data.</text>
</comment>
<dbReference type="InterPro" id="IPR051320">
    <property type="entry name" value="Viral_Replic_Matur_Polypro"/>
</dbReference>
<dbReference type="Gene3D" id="3.30.70.270">
    <property type="match status" value="1"/>
</dbReference>
<dbReference type="Gene3D" id="3.10.10.10">
    <property type="entry name" value="HIV Type 1 Reverse Transcriptase, subunit A, domain 1"/>
    <property type="match status" value="1"/>
</dbReference>
<proteinExistence type="predicted"/>
<name>A0A2P4YDM3_9STRA</name>